<keyword evidence="2" id="KW-0238">DNA-binding</keyword>
<protein>
    <recommendedName>
        <fullName evidence="5">NAC domain-containing protein</fullName>
    </recommendedName>
</protein>
<dbReference type="AlphaFoldDB" id="A0A5N6NZC0"/>
<evidence type="ECO:0000313" key="6">
    <source>
        <dbReference type="EMBL" id="KAD5508143.1"/>
    </source>
</evidence>
<dbReference type="Pfam" id="PF02365">
    <property type="entry name" value="NAM"/>
    <property type="match status" value="1"/>
</dbReference>
<evidence type="ECO:0000256" key="3">
    <source>
        <dbReference type="ARBA" id="ARBA00023163"/>
    </source>
</evidence>
<keyword evidence="3" id="KW-0804">Transcription</keyword>
<keyword evidence="4" id="KW-0539">Nucleus</keyword>
<keyword evidence="1" id="KW-0805">Transcription regulation</keyword>
<accession>A0A5N6NZC0</accession>
<evidence type="ECO:0000313" key="7">
    <source>
        <dbReference type="Proteomes" id="UP000326396"/>
    </source>
</evidence>
<evidence type="ECO:0000256" key="1">
    <source>
        <dbReference type="ARBA" id="ARBA00023015"/>
    </source>
</evidence>
<reference evidence="6 7" key="1">
    <citation type="submission" date="2019-05" db="EMBL/GenBank/DDBJ databases">
        <title>Mikania micrantha, genome provides insights into the molecular mechanism of rapid growth.</title>
        <authorList>
            <person name="Liu B."/>
        </authorList>
    </citation>
    <scope>NUCLEOTIDE SEQUENCE [LARGE SCALE GENOMIC DNA]</scope>
    <source>
        <strain evidence="6">NLD-2019</strain>
        <tissue evidence="6">Leaf</tissue>
    </source>
</reference>
<dbReference type="Proteomes" id="UP000326396">
    <property type="component" value="Linkage Group LG16"/>
</dbReference>
<name>A0A5N6NZC0_9ASTR</name>
<dbReference type="OrthoDB" id="1882472at2759"/>
<dbReference type="InterPro" id="IPR003441">
    <property type="entry name" value="NAC-dom"/>
</dbReference>
<comment type="caution">
    <text evidence="6">The sequence shown here is derived from an EMBL/GenBank/DDBJ whole genome shotgun (WGS) entry which is preliminary data.</text>
</comment>
<dbReference type="Gene3D" id="2.170.150.80">
    <property type="entry name" value="NAC domain"/>
    <property type="match status" value="1"/>
</dbReference>
<evidence type="ECO:0000259" key="5">
    <source>
        <dbReference type="PROSITE" id="PS51005"/>
    </source>
</evidence>
<dbReference type="SUPFAM" id="SSF101941">
    <property type="entry name" value="NAC domain"/>
    <property type="match status" value="1"/>
</dbReference>
<feature type="domain" description="NAC" evidence="5">
    <location>
        <begin position="6"/>
        <end position="155"/>
    </location>
</feature>
<keyword evidence="7" id="KW-1185">Reference proteome</keyword>
<dbReference type="PANTHER" id="PTHR31744">
    <property type="entry name" value="PROTEIN CUP-SHAPED COTYLEDON 2-RELATED"/>
    <property type="match status" value="1"/>
</dbReference>
<dbReference type="EMBL" id="SZYD01000008">
    <property type="protein sequence ID" value="KAD5508143.1"/>
    <property type="molecule type" value="Genomic_DNA"/>
</dbReference>
<evidence type="ECO:0000256" key="2">
    <source>
        <dbReference type="ARBA" id="ARBA00023125"/>
    </source>
</evidence>
<dbReference type="InterPro" id="IPR036093">
    <property type="entry name" value="NAC_dom_sf"/>
</dbReference>
<sequence length="260" mass="29209">MEVSSLAPGFRFHPTDVELVVYYLKNKLLGKKIISNVVTEVNIYDFCPWDLPDKSSLKSGDLEWYFFCPKAKKYSSGARSNRATETGFWKATGKDRMVHHKERIVATIKTLVFHLGHAGKGQRTNWVMHEYRMEDEQLASAGVVQGPAITDVTEPGSSFVTTLTIEPKDTLNYKKGSSSVMLSNNETPVNDDVMFLEDIDLIMGAADEENAKTIASNEDDGFYNELKSLINLDDLKTDGAAEYTLDELLEVPELGWFYVD</sequence>
<dbReference type="PROSITE" id="PS51005">
    <property type="entry name" value="NAC"/>
    <property type="match status" value="1"/>
</dbReference>
<dbReference type="PANTHER" id="PTHR31744:SF232">
    <property type="entry name" value="TRANSCRIPTION FACTOR NAM FAMILY"/>
    <property type="match status" value="1"/>
</dbReference>
<dbReference type="GO" id="GO:0006355">
    <property type="term" value="P:regulation of DNA-templated transcription"/>
    <property type="evidence" value="ECO:0007669"/>
    <property type="project" value="InterPro"/>
</dbReference>
<organism evidence="6 7">
    <name type="scientific">Mikania micrantha</name>
    <name type="common">bitter vine</name>
    <dbReference type="NCBI Taxonomy" id="192012"/>
    <lineage>
        <taxon>Eukaryota</taxon>
        <taxon>Viridiplantae</taxon>
        <taxon>Streptophyta</taxon>
        <taxon>Embryophyta</taxon>
        <taxon>Tracheophyta</taxon>
        <taxon>Spermatophyta</taxon>
        <taxon>Magnoliopsida</taxon>
        <taxon>eudicotyledons</taxon>
        <taxon>Gunneridae</taxon>
        <taxon>Pentapetalae</taxon>
        <taxon>asterids</taxon>
        <taxon>campanulids</taxon>
        <taxon>Asterales</taxon>
        <taxon>Asteraceae</taxon>
        <taxon>Asteroideae</taxon>
        <taxon>Heliantheae alliance</taxon>
        <taxon>Eupatorieae</taxon>
        <taxon>Mikania</taxon>
    </lineage>
</organism>
<evidence type="ECO:0000256" key="4">
    <source>
        <dbReference type="ARBA" id="ARBA00023242"/>
    </source>
</evidence>
<proteinExistence type="predicted"/>
<gene>
    <name evidence="6" type="ORF">E3N88_15846</name>
</gene>
<dbReference type="GO" id="GO:0003677">
    <property type="term" value="F:DNA binding"/>
    <property type="evidence" value="ECO:0007669"/>
    <property type="project" value="UniProtKB-KW"/>
</dbReference>